<dbReference type="HOGENOM" id="CLU_171263_1_0_1"/>
<name>A0A0C3E5V2_9AGAM</name>
<gene>
    <name evidence="2" type="ORF">SCLCIDRAFT_20564</name>
</gene>
<evidence type="ECO:0000313" key="2">
    <source>
        <dbReference type="EMBL" id="KIM68145.1"/>
    </source>
</evidence>
<feature type="region of interest" description="Disordered" evidence="1">
    <location>
        <begin position="44"/>
        <end position="64"/>
    </location>
</feature>
<organism evidence="2 3">
    <name type="scientific">Scleroderma citrinum Foug A</name>
    <dbReference type="NCBI Taxonomy" id="1036808"/>
    <lineage>
        <taxon>Eukaryota</taxon>
        <taxon>Fungi</taxon>
        <taxon>Dikarya</taxon>
        <taxon>Basidiomycota</taxon>
        <taxon>Agaricomycotina</taxon>
        <taxon>Agaricomycetes</taxon>
        <taxon>Agaricomycetidae</taxon>
        <taxon>Boletales</taxon>
        <taxon>Sclerodermatineae</taxon>
        <taxon>Sclerodermataceae</taxon>
        <taxon>Scleroderma</taxon>
    </lineage>
</organism>
<dbReference type="InParanoid" id="A0A0C3E5V2"/>
<dbReference type="EMBL" id="KN822010">
    <property type="protein sequence ID" value="KIM68145.1"/>
    <property type="molecule type" value="Genomic_DNA"/>
</dbReference>
<dbReference type="Proteomes" id="UP000053989">
    <property type="component" value="Unassembled WGS sequence"/>
</dbReference>
<sequence>MSSIPLDTGRLPSYRLSHMLRFHPYPRETSTLWDASEALNGLDVEEDVSRTSQGGPGQAGDQADNLVRAIHPRTQEVGDAKTGGFRRNSITSLVIDLALVVTRKSS</sequence>
<accession>A0A0C3E5V2</accession>
<dbReference type="AlphaFoldDB" id="A0A0C3E5V2"/>
<dbReference type="OrthoDB" id="2637024at2759"/>
<reference evidence="3" key="2">
    <citation type="submission" date="2015-01" db="EMBL/GenBank/DDBJ databases">
        <title>Evolutionary Origins and Diversification of the Mycorrhizal Mutualists.</title>
        <authorList>
            <consortium name="DOE Joint Genome Institute"/>
            <consortium name="Mycorrhizal Genomics Consortium"/>
            <person name="Kohler A."/>
            <person name="Kuo A."/>
            <person name="Nagy L.G."/>
            <person name="Floudas D."/>
            <person name="Copeland A."/>
            <person name="Barry K.W."/>
            <person name="Cichocki N."/>
            <person name="Veneault-Fourrey C."/>
            <person name="LaButti K."/>
            <person name="Lindquist E.A."/>
            <person name="Lipzen A."/>
            <person name="Lundell T."/>
            <person name="Morin E."/>
            <person name="Murat C."/>
            <person name="Riley R."/>
            <person name="Ohm R."/>
            <person name="Sun H."/>
            <person name="Tunlid A."/>
            <person name="Henrissat B."/>
            <person name="Grigoriev I.V."/>
            <person name="Hibbett D.S."/>
            <person name="Martin F."/>
        </authorList>
    </citation>
    <scope>NUCLEOTIDE SEQUENCE [LARGE SCALE GENOMIC DNA]</scope>
    <source>
        <strain evidence="3">Foug A</strain>
    </source>
</reference>
<evidence type="ECO:0000256" key="1">
    <source>
        <dbReference type="SAM" id="MobiDB-lite"/>
    </source>
</evidence>
<keyword evidence="3" id="KW-1185">Reference proteome</keyword>
<proteinExistence type="predicted"/>
<evidence type="ECO:0000313" key="3">
    <source>
        <dbReference type="Proteomes" id="UP000053989"/>
    </source>
</evidence>
<reference evidence="2 3" key="1">
    <citation type="submission" date="2014-04" db="EMBL/GenBank/DDBJ databases">
        <authorList>
            <consortium name="DOE Joint Genome Institute"/>
            <person name="Kuo A."/>
            <person name="Kohler A."/>
            <person name="Nagy L.G."/>
            <person name="Floudas D."/>
            <person name="Copeland A."/>
            <person name="Barry K.W."/>
            <person name="Cichocki N."/>
            <person name="Veneault-Fourrey C."/>
            <person name="LaButti K."/>
            <person name="Lindquist E.A."/>
            <person name="Lipzen A."/>
            <person name="Lundell T."/>
            <person name="Morin E."/>
            <person name="Murat C."/>
            <person name="Sun H."/>
            <person name="Tunlid A."/>
            <person name="Henrissat B."/>
            <person name="Grigoriev I.V."/>
            <person name="Hibbett D.S."/>
            <person name="Martin F."/>
            <person name="Nordberg H.P."/>
            <person name="Cantor M.N."/>
            <person name="Hua S.X."/>
        </authorList>
    </citation>
    <scope>NUCLEOTIDE SEQUENCE [LARGE SCALE GENOMIC DNA]</scope>
    <source>
        <strain evidence="2 3">Foug A</strain>
    </source>
</reference>
<protein>
    <submittedName>
        <fullName evidence="2">Uncharacterized protein</fullName>
    </submittedName>
</protein>